<reference evidence="2" key="1">
    <citation type="submission" date="2016-04" db="EMBL/GenBank/DDBJ databases">
        <authorList>
            <person name="Zhang B."/>
        </authorList>
    </citation>
    <scope>NUCLEOTIDE SEQUENCE [LARGE SCALE GENOMIC DNA]</scope>
    <source>
        <strain evidence="2">S10</strain>
    </source>
</reference>
<dbReference type="Gene3D" id="2.30.110.10">
    <property type="entry name" value="Electron Transport, Fmn-binding Protein, Chain A"/>
    <property type="match status" value="1"/>
</dbReference>
<dbReference type="RefSeq" id="WP_062930685.1">
    <property type="nucleotide sequence ID" value="NZ_CP015098.1"/>
</dbReference>
<dbReference type="KEGG" id="stsi:A4E84_36745"/>
<gene>
    <name evidence="1" type="ORF">A4E84_36745</name>
</gene>
<dbReference type="AlphaFoldDB" id="A0A143CC51"/>
<dbReference type="NCBIfam" id="TIGR00026">
    <property type="entry name" value="hi_GC_TIGR00026"/>
    <property type="match status" value="1"/>
</dbReference>
<dbReference type="GO" id="GO:0016491">
    <property type="term" value="F:oxidoreductase activity"/>
    <property type="evidence" value="ECO:0007669"/>
    <property type="project" value="InterPro"/>
</dbReference>
<dbReference type="InterPro" id="IPR012349">
    <property type="entry name" value="Split_barrel_FMN-bd"/>
</dbReference>
<dbReference type="InterPro" id="IPR004378">
    <property type="entry name" value="F420H2_quin_Rdtase"/>
</dbReference>
<evidence type="ECO:0000313" key="2">
    <source>
        <dbReference type="Proteomes" id="UP000076096"/>
    </source>
</evidence>
<accession>A0A143CC51</accession>
<dbReference type="Proteomes" id="UP000076096">
    <property type="component" value="Chromosome"/>
</dbReference>
<dbReference type="STRING" id="1783515.A4E84_36745"/>
<keyword evidence="2" id="KW-1185">Reference proteome</keyword>
<dbReference type="Pfam" id="PF04075">
    <property type="entry name" value="F420H2_quin_red"/>
    <property type="match status" value="1"/>
</dbReference>
<protein>
    <recommendedName>
        <fullName evidence="3">Nitroreductase</fullName>
    </recommendedName>
</protein>
<dbReference type="EMBL" id="CP015098">
    <property type="protein sequence ID" value="AMW14545.1"/>
    <property type="molecule type" value="Genomic_DNA"/>
</dbReference>
<evidence type="ECO:0008006" key="3">
    <source>
        <dbReference type="Google" id="ProtNLM"/>
    </source>
</evidence>
<evidence type="ECO:0000313" key="1">
    <source>
        <dbReference type="EMBL" id="AMW14545.1"/>
    </source>
</evidence>
<name>A0A143CC51_9ACTN</name>
<sequence length="173" mass="19420">MPHRETHETRPTLPTGWRRLAARAPLLLFRVGLGPVFGKRFLLLHHVGRRTGLDRHVVLEVVSHEAVPLGWTVASGFGPGSDWYRNLRAHPKTVVQVGNRYHAVTARFLSPDDGARIMADYSRRHPRTARRLWAFMGLPADGSETSFLDAGRAIPCVRLEAADGHRPQSRGRE</sequence>
<organism evidence="1 2">
    <name type="scientific">Streptomyces qaidamensis</name>
    <dbReference type="NCBI Taxonomy" id="1783515"/>
    <lineage>
        <taxon>Bacteria</taxon>
        <taxon>Bacillati</taxon>
        <taxon>Actinomycetota</taxon>
        <taxon>Actinomycetes</taxon>
        <taxon>Kitasatosporales</taxon>
        <taxon>Streptomycetaceae</taxon>
        <taxon>Streptomyces</taxon>
        <taxon>Streptomyces aurantiacus group</taxon>
    </lineage>
</organism>
<proteinExistence type="predicted"/>